<gene>
    <name evidence="8" type="ORF">H8D24_05120</name>
</gene>
<dbReference type="SUPFAM" id="SSF52833">
    <property type="entry name" value="Thioredoxin-like"/>
    <property type="match status" value="1"/>
</dbReference>
<dbReference type="InterPro" id="IPR036249">
    <property type="entry name" value="Thioredoxin-like_sf"/>
</dbReference>
<comment type="subcellular location">
    <subcellularLocation>
        <location evidence="1">Cell inner membrane</location>
        <topology evidence="1">Single-pass membrane protein</topology>
        <orientation evidence="1">Periplasmic side</orientation>
    </subcellularLocation>
</comment>
<evidence type="ECO:0000313" key="9">
    <source>
        <dbReference type="Proteomes" id="UP000654401"/>
    </source>
</evidence>
<dbReference type="PROSITE" id="PS51352">
    <property type="entry name" value="THIOREDOXIN_2"/>
    <property type="match status" value="1"/>
</dbReference>
<dbReference type="Proteomes" id="UP000654401">
    <property type="component" value="Unassembled WGS sequence"/>
</dbReference>
<feature type="transmembrane region" description="Helical" evidence="6">
    <location>
        <begin position="7"/>
        <end position="27"/>
    </location>
</feature>
<keyword evidence="6" id="KW-1133">Transmembrane helix</keyword>
<feature type="domain" description="Thioredoxin" evidence="7">
    <location>
        <begin position="37"/>
        <end position="190"/>
    </location>
</feature>
<sequence length="206" mass="22834">MASRSRAILPVTIIVLLFVLLYVGLYLNPRHESDDSPMIGKLSPEFDLPDLLVPGERFSRADLNGQVTLLNVWATWCPACRAEHDVLMRLAATEDVPIYSINWKDREESGGSRAAAIRWLDVLGNPYDKTGDDGDNIAGLEWAVTGAPETYLIDVEGRICERITGPLNDLEYPNPENSQEVKNNVGNIMAIIRKMRAADGRCLPKG</sequence>
<evidence type="ECO:0000256" key="6">
    <source>
        <dbReference type="SAM" id="Phobius"/>
    </source>
</evidence>
<evidence type="ECO:0000256" key="5">
    <source>
        <dbReference type="ARBA" id="ARBA00023284"/>
    </source>
</evidence>
<dbReference type="InterPro" id="IPR013766">
    <property type="entry name" value="Thioredoxin_domain"/>
</dbReference>
<comment type="caution">
    <text evidence="8">The sequence shown here is derived from an EMBL/GenBank/DDBJ whole genome shotgun (WGS) entry which is preliminary data.</text>
</comment>
<evidence type="ECO:0000256" key="1">
    <source>
        <dbReference type="ARBA" id="ARBA00004383"/>
    </source>
</evidence>
<dbReference type="EMBL" id="JACNFK010000027">
    <property type="protein sequence ID" value="MBC8519767.1"/>
    <property type="molecule type" value="Genomic_DNA"/>
</dbReference>
<dbReference type="GO" id="GO:0015036">
    <property type="term" value="F:disulfide oxidoreductase activity"/>
    <property type="evidence" value="ECO:0007669"/>
    <property type="project" value="InterPro"/>
</dbReference>
<proteinExistence type="inferred from homology"/>
<dbReference type="Pfam" id="PF08534">
    <property type="entry name" value="Redoxin"/>
    <property type="match status" value="1"/>
</dbReference>
<evidence type="ECO:0000256" key="2">
    <source>
        <dbReference type="ARBA" id="ARBA00007758"/>
    </source>
</evidence>
<comment type="similarity">
    <text evidence="2">Belongs to the thioredoxin family. DsbE subfamily.</text>
</comment>
<protein>
    <submittedName>
        <fullName evidence="8">DsbE family thiol:disulfide interchange protein</fullName>
    </submittedName>
</protein>
<keyword evidence="3" id="KW-0201">Cytochrome c-type biogenesis</keyword>
<dbReference type="Gene3D" id="3.40.30.10">
    <property type="entry name" value="Glutaredoxin"/>
    <property type="match status" value="1"/>
</dbReference>
<keyword evidence="5" id="KW-0676">Redox-active center</keyword>
<dbReference type="CDD" id="cd03010">
    <property type="entry name" value="TlpA_like_DsbE"/>
    <property type="match status" value="1"/>
</dbReference>
<evidence type="ECO:0000256" key="3">
    <source>
        <dbReference type="ARBA" id="ARBA00022748"/>
    </source>
</evidence>
<reference evidence="8 9" key="1">
    <citation type="submission" date="2020-08" db="EMBL/GenBank/DDBJ databases">
        <title>Bridging the membrane lipid divide: bacteria of the FCB group superphylum have the potential to synthesize archaeal ether lipids.</title>
        <authorList>
            <person name="Villanueva L."/>
            <person name="Von Meijenfeldt F.A.B."/>
            <person name="Westbye A.B."/>
            <person name="Yadav S."/>
            <person name="Hopmans E.C."/>
            <person name="Dutilh B.E."/>
            <person name="Sinninghe Damste J.S."/>
        </authorList>
    </citation>
    <scope>NUCLEOTIDE SEQUENCE [LARGE SCALE GENOMIC DNA]</scope>
    <source>
        <strain evidence="8">NIOZ-UU100</strain>
    </source>
</reference>
<keyword evidence="4" id="KW-1015">Disulfide bond</keyword>
<evidence type="ECO:0000259" key="7">
    <source>
        <dbReference type="PROSITE" id="PS51352"/>
    </source>
</evidence>
<dbReference type="GO" id="GO:0030288">
    <property type="term" value="C:outer membrane-bounded periplasmic space"/>
    <property type="evidence" value="ECO:0007669"/>
    <property type="project" value="InterPro"/>
</dbReference>
<evidence type="ECO:0000256" key="4">
    <source>
        <dbReference type="ARBA" id="ARBA00023157"/>
    </source>
</evidence>
<dbReference type="PANTHER" id="PTHR42852">
    <property type="entry name" value="THIOL:DISULFIDE INTERCHANGE PROTEIN DSBE"/>
    <property type="match status" value="1"/>
</dbReference>
<dbReference type="GO" id="GO:0017004">
    <property type="term" value="P:cytochrome complex assembly"/>
    <property type="evidence" value="ECO:0007669"/>
    <property type="project" value="UniProtKB-KW"/>
</dbReference>
<dbReference type="GO" id="GO:0005886">
    <property type="term" value="C:plasma membrane"/>
    <property type="evidence" value="ECO:0007669"/>
    <property type="project" value="UniProtKB-SubCell"/>
</dbReference>
<dbReference type="InterPro" id="IPR013740">
    <property type="entry name" value="Redoxin"/>
</dbReference>
<dbReference type="NCBIfam" id="TIGR00385">
    <property type="entry name" value="dsbE"/>
    <property type="match status" value="1"/>
</dbReference>
<name>A0A8J6TXJ1_9GAMM</name>
<dbReference type="InterPro" id="IPR004799">
    <property type="entry name" value="Periplasmic_diS_OxRdtase_DsbE"/>
</dbReference>
<organism evidence="8 9">
    <name type="scientific">Candidatus Thiopontia autotrophica</name>
    <dbReference type="NCBI Taxonomy" id="2841688"/>
    <lineage>
        <taxon>Bacteria</taxon>
        <taxon>Pseudomonadati</taxon>
        <taxon>Pseudomonadota</taxon>
        <taxon>Gammaproteobacteria</taxon>
        <taxon>Candidatus Thiopontia</taxon>
    </lineage>
</organism>
<keyword evidence="6" id="KW-0472">Membrane</keyword>
<keyword evidence="6" id="KW-0812">Transmembrane</keyword>
<dbReference type="InterPro" id="IPR017937">
    <property type="entry name" value="Thioredoxin_CS"/>
</dbReference>
<accession>A0A8J6TXJ1</accession>
<evidence type="ECO:0000313" key="8">
    <source>
        <dbReference type="EMBL" id="MBC8519767.1"/>
    </source>
</evidence>
<dbReference type="InterPro" id="IPR050553">
    <property type="entry name" value="Thioredoxin_ResA/DsbE_sf"/>
</dbReference>
<dbReference type="PROSITE" id="PS00194">
    <property type="entry name" value="THIOREDOXIN_1"/>
    <property type="match status" value="1"/>
</dbReference>
<dbReference type="AlphaFoldDB" id="A0A8J6TXJ1"/>
<dbReference type="PANTHER" id="PTHR42852:SF6">
    <property type="entry name" value="THIOL:DISULFIDE INTERCHANGE PROTEIN DSBE"/>
    <property type="match status" value="1"/>
</dbReference>